<dbReference type="Gene3D" id="3.40.1090.10">
    <property type="entry name" value="Cytosolic phospholipase A2 catalytic domain"/>
    <property type="match status" value="2"/>
</dbReference>
<reference evidence="6 7" key="1">
    <citation type="submission" date="2018-08" db="EMBL/GenBank/DDBJ databases">
        <title>Parvularcula sp. SM1705, isolated from surface water of the South Sea China.</title>
        <authorList>
            <person name="Sun L."/>
        </authorList>
    </citation>
    <scope>NUCLEOTIDE SEQUENCE [LARGE SCALE GENOMIC DNA]</scope>
    <source>
        <strain evidence="6 7">SM1705</strain>
    </source>
</reference>
<dbReference type="PROSITE" id="PS51635">
    <property type="entry name" value="PNPLA"/>
    <property type="match status" value="1"/>
</dbReference>
<dbReference type="PANTHER" id="PTHR14226:SF78">
    <property type="entry name" value="SLR0060 PROTEIN"/>
    <property type="match status" value="1"/>
</dbReference>
<evidence type="ECO:0000313" key="6">
    <source>
        <dbReference type="EMBL" id="RFB04111.1"/>
    </source>
</evidence>
<evidence type="ECO:0000256" key="1">
    <source>
        <dbReference type="ARBA" id="ARBA00022801"/>
    </source>
</evidence>
<evidence type="ECO:0000256" key="3">
    <source>
        <dbReference type="ARBA" id="ARBA00023098"/>
    </source>
</evidence>
<dbReference type="SUPFAM" id="SSF52151">
    <property type="entry name" value="FabD/lysophospholipase-like"/>
    <property type="match status" value="1"/>
</dbReference>
<dbReference type="OrthoDB" id="9807112at2"/>
<dbReference type="AlphaFoldDB" id="A0A371RF73"/>
<proteinExistence type="predicted"/>
<feature type="short sequence motif" description="DGA/G" evidence="4">
    <location>
        <begin position="196"/>
        <end position="198"/>
    </location>
</feature>
<organism evidence="6 7">
    <name type="scientific">Parvularcula marina</name>
    <dbReference type="NCBI Taxonomy" id="2292771"/>
    <lineage>
        <taxon>Bacteria</taxon>
        <taxon>Pseudomonadati</taxon>
        <taxon>Pseudomonadota</taxon>
        <taxon>Alphaproteobacteria</taxon>
        <taxon>Parvularculales</taxon>
        <taxon>Parvularculaceae</taxon>
        <taxon>Parvularcula</taxon>
    </lineage>
</organism>
<feature type="active site" description="Nucleophile" evidence="4">
    <location>
        <position position="43"/>
    </location>
</feature>
<comment type="caution">
    <text evidence="6">The sequence shown here is derived from an EMBL/GenBank/DDBJ whole genome shotgun (WGS) entry which is preliminary data.</text>
</comment>
<dbReference type="InterPro" id="IPR050301">
    <property type="entry name" value="NTE"/>
</dbReference>
<sequence length="344" mass="38753">MSAAKPINLALQGGGSHGAYAWGVADRLLESGRVKLNAITATSAGAMNAAVLAYGMHVGGEDGARAKLKEFWRAVARERERLGFFDNPLSDQFPIFGEMSRMFTHMTMEALHLAASPYQLNPLGLNPLKEILEHIIDFDELRKCNRIKLFITATNVRTGKAKVFRNEDITVDVLLASACLPNLYQAVEIGDEAYWDGGFMGNPSLWPLFYETDVEDLLVVHINPIERNDVPHTAAEISNRVNEISFNTALLKEMRAIAFVQKLIEQGWIKKQYEDQLSDIKFHSIRADAVFEAFDVASKYDTSWSFLEDLHKLGRIEADRWLDEHYRHVGKKSSVNLHEEFLGV</sequence>
<protein>
    <submittedName>
        <fullName evidence="6">Patatin-like phospholipase family protein</fullName>
    </submittedName>
</protein>
<dbReference type="InterPro" id="IPR002641">
    <property type="entry name" value="PNPLA_dom"/>
</dbReference>
<evidence type="ECO:0000256" key="2">
    <source>
        <dbReference type="ARBA" id="ARBA00022963"/>
    </source>
</evidence>
<evidence type="ECO:0000256" key="4">
    <source>
        <dbReference type="PROSITE-ProRule" id="PRU01161"/>
    </source>
</evidence>
<keyword evidence="1 4" id="KW-0378">Hydrolase</keyword>
<dbReference type="InParanoid" id="A0A371RF73"/>
<keyword evidence="2 4" id="KW-0442">Lipid degradation</keyword>
<gene>
    <name evidence="6" type="ORF">DX908_01745</name>
</gene>
<feature type="active site" description="Proton acceptor" evidence="4">
    <location>
        <position position="196"/>
    </location>
</feature>
<keyword evidence="3 4" id="KW-0443">Lipid metabolism</keyword>
<dbReference type="InterPro" id="IPR016035">
    <property type="entry name" value="Acyl_Trfase/lysoPLipase"/>
</dbReference>
<dbReference type="GO" id="GO:0016787">
    <property type="term" value="F:hydrolase activity"/>
    <property type="evidence" value="ECO:0007669"/>
    <property type="project" value="UniProtKB-UniRule"/>
</dbReference>
<dbReference type="RefSeq" id="WP_116390739.1">
    <property type="nucleotide sequence ID" value="NZ_QUQO01000001.1"/>
</dbReference>
<keyword evidence="7" id="KW-1185">Reference proteome</keyword>
<evidence type="ECO:0000259" key="5">
    <source>
        <dbReference type="PROSITE" id="PS51635"/>
    </source>
</evidence>
<dbReference type="Proteomes" id="UP000264589">
    <property type="component" value="Unassembled WGS sequence"/>
</dbReference>
<feature type="short sequence motif" description="GXGXXG" evidence="4">
    <location>
        <begin position="13"/>
        <end position="18"/>
    </location>
</feature>
<evidence type="ECO:0000313" key="7">
    <source>
        <dbReference type="Proteomes" id="UP000264589"/>
    </source>
</evidence>
<name>A0A371RF73_9PROT</name>
<feature type="domain" description="PNPLA" evidence="5">
    <location>
        <begin position="9"/>
        <end position="209"/>
    </location>
</feature>
<comment type="caution">
    <text evidence="4">Lacks conserved residue(s) required for the propagation of feature annotation.</text>
</comment>
<accession>A0A371RF73</accession>
<dbReference type="GO" id="GO:0016042">
    <property type="term" value="P:lipid catabolic process"/>
    <property type="evidence" value="ECO:0007669"/>
    <property type="project" value="UniProtKB-UniRule"/>
</dbReference>
<dbReference type="Pfam" id="PF01734">
    <property type="entry name" value="Patatin"/>
    <property type="match status" value="1"/>
</dbReference>
<dbReference type="PANTHER" id="PTHR14226">
    <property type="entry name" value="NEUROPATHY TARGET ESTERASE/SWISS CHEESE D.MELANOGASTER"/>
    <property type="match status" value="1"/>
</dbReference>
<dbReference type="EMBL" id="QUQO01000001">
    <property type="protein sequence ID" value="RFB04111.1"/>
    <property type="molecule type" value="Genomic_DNA"/>
</dbReference>